<protein>
    <submittedName>
        <fullName evidence="2">Uncharacterized protein</fullName>
    </submittedName>
</protein>
<dbReference type="Proteomes" id="UP000653472">
    <property type="component" value="Unassembled WGS sequence"/>
</dbReference>
<organism evidence="2 3">
    <name type="scientific">Solimonas marina</name>
    <dbReference type="NCBI Taxonomy" id="2714601"/>
    <lineage>
        <taxon>Bacteria</taxon>
        <taxon>Pseudomonadati</taxon>
        <taxon>Pseudomonadota</taxon>
        <taxon>Gammaproteobacteria</taxon>
        <taxon>Nevskiales</taxon>
        <taxon>Nevskiaceae</taxon>
        <taxon>Solimonas</taxon>
    </lineage>
</organism>
<dbReference type="RefSeq" id="WP_168149489.1">
    <property type="nucleotide sequence ID" value="NZ_JAAVXB010000012.1"/>
</dbReference>
<evidence type="ECO:0000256" key="1">
    <source>
        <dbReference type="SAM" id="MobiDB-lite"/>
    </source>
</evidence>
<name>A0A969WDP5_9GAMM</name>
<dbReference type="AlphaFoldDB" id="A0A969WDP5"/>
<feature type="region of interest" description="Disordered" evidence="1">
    <location>
        <begin position="1"/>
        <end position="37"/>
    </location>
</feature>
<reference evidence="2" key="1">
    <citation type="submission" date="2020-03" db="EMBL/GenBank/DDBJ databases">
        <title>Solimonas marina sp. nov., isolated from deep seawater of the Pacific Ocean.</title>
        <authorList>
            <person name="Liu X."/>
            <person name="Lai Q."/>
            <person name="Sun F."/>
            <person name="Gai Y."/>
            <person name="Li G."/>
            <person name="Shao Z."/>
        </authorList>
    </citation>
    <scope>NUCLEOTIDE SEQUENCE</scope>
    <source>
        <strain evidence="2">C16B3</strain>
    </source>
</reference>
<sequence>MKPRKKGGRSPFHMSAPKQRRPAGSPTKNQLRAAAEAHARAHVSTWQTLIGVADQTWPRVPKAALANSDGNFHVVAGLVQMYGQLSREEADQQVQAFFSEHIPPMPSVESMAAAAAAAVAAAKPVAVAEPAEETEEAAA</sequence>
<proteinExistence type="predicted"/>
<keyword evidence="3" id="KW-1185">Reference proteome</keyword>
<comment type="caution">
    <text evidence="2">The sequence shown here is derived from an EMBL/GenBank/DDBJ whole genome shotgun (WGS) entry which is preliminary data.</text>
</comment>
<accession>A0A969WDP5</accession>
<gene>
    <name evidence="2" type="ORF">G7Y82_17745</name>
</gene>
<dbReference type="EMBL" id="JAAVXB010000012">
    <property type="protein sequence ID" value="NKF24160.1"/>
    <property type="molecule type" value="Genomic_DNA"/>
</dbReference>
<evidence type="ECO:0000313" key="2">
    <source>
        <dbReference type="EMBL" id="NKF24160.1"/>
    </source>
</evidence>
<evidence type="ECO:0000313" key="3">
    <source>
        <dbReference type="Proteomes" id="UP000653472"/>
    </source>
</evidence>